<name>A0A7M5VG97_9CNID</name>
<protein>
    <submittedName>
        <fullName evidence="2">Uncharacterized protein</fullName>
    </submittedName>
</protein>
<dbReference type="EnsemblMetazoa" id="CLYHEMT010554.2">
    <property type="protein sequence ID" value="CLYHEMP010554.2"/>
    <property type="gene ID" value="CLYHEMG010554"/>
</dbReference>
<dbReference type="AlphaFoldDB" id="A0A7M5VG97"/>
<keyword evidence="1" id="KW-0732">Signal</keyword>
<feature type="signal peptide" evidence="1">
    <location>
        <begin position="1"/>
        <end position="16"/>
    </location>
</feature>
<dbReference type="Proteomes" id="UP000594262">
    <property type="component" value="Unplaced"/>
</dbReference>
<accession>A0A7M5VG97</accession>
<evidence type="ECO:0000313" key="2">
    <source>
        <dbReference type="EnsemblMetazoa" id="CLYHEMP010554.2"/>
    </source>
</evidence>
<evidence type="ECO:0000256" key="1">
    <source>
        <dbReference type="SAM" id="SignalP"/>
    </source>
</evidence>
<proteinExistence type="predicted"/>
<evidence type="ECO:0000313" key="3">
    <source>
        <dbReference type="Proteomes" id="UP000594262"/>
    </source>
</evidence>
<reference evidence="2" key="1">
    <citation type="submission" date="2021-01" db="UniProtKB">
        <authorList>
            <consortium name="EnsemblMetazoa"/>
        </authorList>
    </citation>
    <scope>IDENTIFICATION</scope>
</reference>
<organism evidence="2 3">
    <name type="scientific">Clytia hemisphaerica</name>
    <dbReference type="NCBI Taxonomy" id="252671"/>
    <lineage>
        <taxon>Eukaryota</taxon>
        <taxon>Metazoa</taxon>
        <taxon>Cnidaria</taxon>
        <taxon>Hydrozoa</taxon>
        <taxon>Hydroidolina</taxon>
        <taxon>Leptothecata</taxon>
        <taxon>Obeliida</taxon>
        <taxon>Clytiidae</taxon>
        <taxon>Clytia</taxon>
    </lineage>
</organism>
<sequence>MKLFLFFVFFVAFAAAEFVYDESSFEDGSGDMSPDMSCNDEFIRCRKETSNRHEFHRCVRQLHQCLYEERKEQLRQRALCIKRCYNGFDGCRKFDNIFRCVYGYFKCKKTC</sequence>
<keyword evidence="3" id="KW-1185">Reference proteome</keyword>
<feature type="chain" id="PRO_5029662174" evidence="1">
    <location>
        <begin position="17"/>
        <end position="111"/>
    </location>
</feature>